<reference evidence="1 2" key="1">
    <citation type="submission" date="2022-05" db="EMBL/GenBank/DDBJ databases">
        <authorList>
            <consortium name="Genoscope - CEA"/>
            <person name="William W."/>
        </authorList>
    </citation>
    <scope>NUCLEOTIDE SEQUENCE [LARGE SCALE GENOMIC DNA]</scope>
</reference>
<organism evidence="1 2">
    <name type="scientific">Porites lobata</name>
    <dbReference type="NCBI Taxonomy" id="104759"/>
    <lineage>
        <taxon>Eukaryota</taxon>
        <taxon>Metazoa</taxon>
        <taxon>Cnidaria</taxon>
        <taxon>Anthozoa</taxon>
        <taxon>Hexacorallia</taxon>
        <taxon>Scleractinia</taxon>
        <taxon>Fungiina</taxon>
        <taxon>Poritidae</taxon>
        <taxon>Porites</taxon>
    </lineage>
</organism>
<dbReference type="EMBL" id="CALNXK010000029">
    <property type="protein sequence ID" value="CAH3116354.1"/>
    <property type="molecule type" value="Genomic_DNA"/>
</dbReference>
<protein>
    <recommendedName>
        <fullName evidence="3">SAP domain-containing protein</fullName>
    </recommendedName>
</protein>
<evidence type="ECO:0000313" key="2">
    <source>
        <dbReference type="Proteomes" id="UP001159405"/>
    </source>
</evidence>
<name>A0ABN8NPU1_9CNID</name>
<accession>A0ABN8NPU1</accession>
<evidence type="ECO:0000313" key="1">
    <source>
        <dbReference type="EMBL" id="CAH3116354.1"/>
    </source>
</evidence>
<sequence>MCSQSGLLASGKKHELVECLSQKNTEFDLHYGKIGSIPNSTAGMMRLCVSQLRAILRKHQILDLGTKEELIIRVWLLKAGYLEGAFSREHLCILHMIEVVMTIRSTQEELSSTV</sequence>
<dbReference type="Proteomes" id="UP001159405">
    <property type="component" value="Unassembled WGS sequence"/>
</dbReference>
<proteinExistence type="predicted"/>
<evidence type="ECO:0008006" key="3">
    <source>
        <dbReference type="Google" id="ProtNLM"/>
    </source>
</evidence>
<gene>
    <name evidence="1" type="ORF">PLOB_00024353</name>
</gene>
<comment type="caution">
    <text evidence="1">The sequence shown here is derived from an EMBL/GenBank/DDBJ whole genome shotgun (WGS) entry which is preliminary data.</text>
</comment>
<keyword evidence="2" id="KW-1185">Reference proteome</keyword>